<organism evidence="8 9">
    <name type="scientific">Ramularia collo-cygni</name>
    <dbReference type="NCBI Taxonomy" id="112498"/>
    <lineage>
        <taxon>Eukaryota</taxon>
        <taxon>Fungi</taxon>
        <taxon>Dikarya</taxon>
        <taxon>Ascomycota</taxon>
        <taxon>Pezizomycotina</taxon>
        <taxon>Dothideomycetes</taxon>
        <taxon>Dothideomycetidae</taxon>
        <taxon>Mycosphaerellales</taxon>
        <taxon>Mycosphaerellaceae</taxon>
        <taxon>Ramularia</taxon>
    </lineage>
</organism>
<reference evidence="8 9" key="1">
    <citation type="submission" date="2016-03" db="EMBL/GenBank/DDBJ databases">
        <authorList>
            <person name="Ploux O."/>
        </authorList>
    </citation>
    <scope>NUCLEOTIDE SEQUENCE [LARGE SCALE GENOMIC DNA]</scope>
    <source>
        <strain evidence="8 9">URUG2</strain>
    </source>
</reference>
<dbReference type="SUPFAM" id="SSF57701">
    <property type="entry name" value="Zn2/Cys6 DNA-binding domain"/>
    <property type="match status" value="1"/>
</dbReference>
<dbReference type="InterPro" id="IPR051089">
    <property type="entry name" value="prtT"/>
</dbReference>
<dbReference type="CDD" id="cd00067">
    <property type="entry name" value="GAL4"/>
    <property type="match status" value="1"/>
</dbReference>
<dbReference type="GO" id="GO:0005634">
    <property type="term" value="C:nucleus"/>
    <property type="evidence" value="ECO:0007669"/>
    <property type="project" value="UniProtKB-SubCell"/>
</dbReference>
<keyword evidence="9" id="KW-1185">Reference proteome</keyword>
<comment type="subcellular location">
    <subcellularLocation>
        <location evidence="1">Nucleus</location>
    </subcellularLocation>
</comment>
<protein>
    <recommendedName>
        <fullName evidence="7">Zn(2)-C6 fungal-type domain-containing protein</fullName>
    </recommendedName>
</protein>
<keyword evidence="2" id="KW-0805">Transcription regulation</keyword>
<dbReference type="InterPro" id="IPR036864">
    <property type="entry name" value="Zn2-C6_fun-type_DNA-bd_sf"/>
</dbReference>
<keyword evidence="5" id="KW-0539">Nucleus</keyword>
<dbReference type="PROSITE" id="PS00463">
    <property type="entry name" value="ZN2_CY6_FUNGAL_1"/>
    <property type="match status" value="1"/>
</dbReference>
<proteinExistence type="predicted"/>
<dbReference type="GeneID" id="35606128"/>
<keyword evidence="4" id="KW-0804">Transcription</keyword>
<feature type="compositionally biased region" description="Polar residues" evidence="6">
    <location>
        <begin position="553"/>
        <end position="574"/>
    </location>
</feature>
<evidence type="ECO:0000256" key="1">
    <source>
        <dbReference type="ARBA" id="ARBA00004123"/>
    </source>
</evidence>
<accession>A0A2D3V515</accession>
<dbReference type="GO" id="GO:0000981">
    <property type="term" value="F:DNA-binding transcription factor activity, RNA polymerase II-specific"/>
    <property type="evidence" value="ECO:0007669"/>
    <property type="project" value="InterPro"/>
</dbReference>
<evidence type="ECO:0000256" key="5">
    <source>
        <dbReference type="ARBA" id="ARBA00023242"/>
    </source>
</evidence>
<feature type="region of interest" description="Disordered" evidence="6">
    <location>
        <begin position="128"/>
        <end position="156"/>
    </location>
</feature>
<dbReference type="GO" id="GO:0000976">
    <property type="term" value="F:transcription cis-regulatory region binding"/>
    <property type="evidence" value="ECO:0007669"/>
    <property type="project" value="TreeGrafter"/>
</dbReference>
<dbReference type="RefSeq" id="XP_023632090.1">
    <property type="nucleotide sequence ID" value="XM_023776322.1"/>
</dbReference>
<evidence type="ECO:0000313" key="9">
    <source>
        <dbReference type="Proteomes" id="UP000225277"/>
    </source>
</evidence>
<dbReference type="AlphaFoldDB" id="A0A2D3V515"/>
<evidence type="ECO:0000256" key="2">
    <source>
        <dbReference type="ARBA" id="ARBA00023015"/>
    </source>
</evidence>
<name>A0A2D3V515_9PEZI</name>
<evidence type="ECO:0000313" key="8">
    <source>
        <dbReference type="EMBL" id="CZT25367.1"/>
    </source>
</evidence>
<dbReference type="STRING" id="112498.A0A2D3V515"/>
<gene>
    <name evidence="8" type="ORF">RCC_11098</name>
</gene>
<evidence type="ECO:0000256" key="6">
    <source>
        <dbReference type="SAM" id="MobiDB-lite"/>
    </source>
</evidence>
<dbReference type="PANTHER" id="PTHR31845:SF10">
    <property type="entry name" value="ZN(II)2CYS6 TRANSCRIPTION FACTOR (EUROFUNG)"/>
    <property type="match status" value="1"/>
</dbReference>
<evidence type="ECO:0000256" key="3">
    <source>
        <dbReference type="ARBA" id="ARBA00023125"/>
    </source>
</evidence>
<dbReference type="EMBL" id="FJUY01000027">
    <property type="protein sequence ID" value="CZT25367.1"/>
    <property type="molecule type" value="Genomic_DNA"/>
</dbReference>
<feature type="region of interest" description="Disordered" evidence="6">
    <location>
        <begin position="84"/>
        <end position="116"/>
    </location>
</feature>
<dbReference type="InterPro" id="IPR001138">
    <property type="entry name" value="Zn2Cys6_DnaBD"/>
</dbReference>
<dbReference type="PANTHER" id="PTHR31845">
    <property type="entry name" value="FINGER DOMAIN PROTEIN, PUTATIVE-RELATED"/>
    <property type="match status" value="1"/>
</dbReference>
<dbReference type="SMART" id="SM00066">
    <property type="entry name" value="GAL4"/>
    <property type="match status" value="1"/>
</dbReference>
<keyword evidence="3" id="KW-0238">DNA-binding</keyword>
<evidence type="ECO:0000259" key="7">
    <source>
        <dbReference type="PROSITE" id="PS00463"/>
    </source>
</evidence>
<dbReference type="Gene3D" id="4.10.240.10">
    <property type="entry name" value="Zn(2)-C6 fungal-type DNA-binding domain"/>
    <property type="match status" value="1"/>
</dbReference>
<evidence type="ECO:0000256" key="4">
    <source>
        <dbReference type="ARBA" id="ARBA00023163"/>
    </source>
</evidence>
<dbReference type="OrthoDB" id="5226580at2759"/>
<sequence length="609" mass="68557">MDGGNNSAKAARFSCMTCSKAKAKCVRNIGEQICERCARLKKECHLKEPVLRRRKVVKPTRAAQLEKIESKIEHLVNALSSAPLNRRGEHGQPSPSISQPSAHIPNERSPGGSPSEAYIGPCLDDINIRRTGPPQASHHSETPGVPREVPVAPGPKEDVPLIDITLDEAEGLIHRYRQLLSPGLPFVALPDDATAQSMQEQRPVLLRAVTTVALFHDLPRQQLLVKDLIRAIGERMLVKGEQSLDILQGIIVLIGWFHPHVFWNRQLGNLIHLGISLSMDLGIDRKTQQFEQDVNEKPLRISGLAENRALLGLYFYTSMLSSNFKKMDAMPFTVHMQRCMESLDGAHEAESDLLLVQMVRLQRVIETIHTTDRPIAPARLYVKAYQADVERLRRLDRCSENNTFIHLQYLIADMHIAELALADLAESRGVSLSGRLEDLHRCVEALKAFFEVFFTVPSSVYFLIPFATFSHFAHALIVWKRLAAIDTEQWSLRSMVDQLNFNSILDELATRFEEPQQAALDLNGGLPIHNDSFSYWSKRLRWLKQMYAARSDPATTRTGAETEQQFRAPSGSNQPTPPEDIFSADFFSMDDNFWSWAGDFDLGFPEAVS</sequence>
<feature type="region of interest" description="Disordered" evidence="6">
    <location>
        <begin position="553"/>
        <end position="580"/>
    </location>
</feature>
<feature type="domain" description="Zn(2)-C6 fungal-type" evidence="7">
    <location>
        <begin position="14"/>
        <end position="44"/>
    </location>
</feature>
<dbReference type="Proteomes" id="UP000225277">
    <property type="component" value="Unassembled WGS sequence"/>
</dbReference>
<dbReference type="GO" id="GO:0008270">
    <property type="term" value="F:zinc ion binding"/>
    <property type="evidence" value="ECO:0007669"/>
    <property type="project" value="InterPro"/>
</dbReference>